<dbReference type="RefSeq" id="WP_011635023.1">
    <property type="nucleotide sequence ID" value="NZ_FNYF01000009.1"/>
</dbReference>
<evidence type="ECO:0000256" key="1">
    <source>
        <dbReference type="ARBA" id="ARBA00022450"/>
    </source>
</evidence>
<comment type="caution">
    <text evidence="5">The sequence shown here is derived from an EMBL/GenBank/DDBJ whole genome shotgun (WGS) entry which is preliminary data.</text>
</comment>
<evidence type="ECO:0000313" key="5">
    <source>
        <dbReference type="EMBL" id="PXV81736.1"/>
    </source>
</evidence>
<organism evidence="5 6">
    <name type="scientific">Nitrosomonas eutropha</name>
    <dbReference type="NCBI Taxonomy" id="916"/>
    <lineage>
        <taxon>Bacteria</taxon>
        <taxon>Pseudomonadati</taxon>
        <taxon>Pseudomonadota</taxon>
        <taxon>Betaproteobacteria</taxon>
        <taxon>Nitrosomonadales</taxon>
        <taxon>Nitrosomonadaceae</taxon>
        <taxon>Nitrosomonas</taxon>
    </lineage>
</organism>
<keyword evidence="6" id="KW-1185">Reference proteome</keyword>
<keyword evidence="3" id="KW-0808">Transferase</keyword>
<dbReference type="Gene3D" id="3.40.366.10">
    <property type="entry name" value="Malonyl-Coenzyme A Acyl Carrier Protein, domain 2"/>
    <property type="match status" value="1"/>
</dbReference>
<dbReference type="PANTHER" id="PTHR43775:SF37">
    <property type="entry name" value="SI:DKEY-61P9.11"/>
    <property type="match status" value="1"/>
</dbReference>
<accession>A0ABX5M7K5</accession>
<dbReference type="PROSITE" id="PS00606">
    <property type="entry name" value="KS3_1"/>
    <property type="match status" value="1"/>
</dbReference>
<dbReference type="InterPro" id="IPR014030">
    <property type="entry name" value="Ketoacyl_synth_N"/>
</dbReference>
<dbReference type="InterPro" id="IPR016039">
    <property type="entry name" value="Thiolase-like"/>
</dbReference>
<dbReference type="PANTHER" id="PTHR43775">
    <property type="entry name" value="FATTY ACID SYNTHASE"/>
    <property type="match status" value="1"/>
</dbReference>
<keyword evidence="1" id="KW-0596">Phosphopantetheine</keyword>
<dbReference type="InterPro" id="IPR032821">
    <property type="entry name" value="PKS_assoc"/>
</dbReference>
<dbReference type="SMART" id="SM00827">
    <property type="entry name" value="PKS_AT"/>
    <property type="match status" value="1"/>
</dbReference>
<dbReference type="SUPFAM" id="SSF53901">
    <property type="entry name" value="Thiolase-like"/>
    <property type="match status" value="1"/>
</dbReference>
<dbReference type="InterPro" id="IPR001227">
    <property type="entry name" value="Ac_transferase_dom_sf"/>
</dbReference>
<gene>
    <name evidence="5" type="ORF">C8R14_11077</name>
</gene>
<evidence type="ECO:0000256" key="3">
    <source>
        <dbReference type="ARBA" id="ARBA00022679"/>
    </source>
</evidence>
<dbReference type="InterPro" id="IPR014043">
    <property type="entry name" value="Acyl_transferase_dom"/>
</dbReference>
<sequence>MTSKAVAIIGIGFRFPGDLGDETDFWNALKQKRDLVTSIPPERWAISELQHDKRSEPGRSITYSAGVLSRIDEFDASFFGISPREAAWMDPQQRLLLELSWEAMENAGIPPSSMSGSNCAVYVGISGLDYGTRGLDDLASLSPHMMTGNTLSIAANRLSYVFNLHGPSLAVDTACSSSLVALHHACQALQTGEAGTALVGGVNLLLHPYPFVGFTKASMLSADGRCKAFDASGSGYVRAEGGAVLLLKPFEQAIAEGDDIQAVILATGINTDGARKAGITIPSRDGQSELMMSVLAKTSLSARDIDFIEAHGTGTAVGDPVETAAIGEVYGKKREKPLPIGSVKANLGHMEPASGMAGIIKAILALKHHALPPQIHLETPNPNIDFLGLNLRPVTEYLELAKKNNRALIAGVNSFGFGGANAHVLLQEYRCRDLATTEPLPASLPPLFLSARSETALKELAGRYADLLHDKSGQDFYDVAHAAVNQRDRMEKRLALHSGSVESTIHLLQQYALDNVSADIFIEDSLPQSGDVAFIYSGNGAQWAGMGRALLTESSRFEEILTEIDIAMRPLTDFSLLETLQSESELARLSNTAVAQPLLFAIQVAVTLLLREQGVTPSAVAGHSVGEIAAAWAAGALDLEPPRVLRRLHYLRRWSHEQIK</sequence>
<dbReference type="CDD" id="cd00833">
    <property type="entry name" value="PKS"/>
    <property type="match status" value="1"/>
</dbReference>
<dbReference type="Pfam" id="PF02801">
    <property type="entry name" value="Ketoacyl-synt_C"/>
    <property type="match status" value="1"/>
</dbReference>
<feature type="domain" description="Ketosynthase family 3 (KS3)" evidence="4">
    <location>
        <begin position="3"/>
        <end position="428"/>
    </location>
</feature>
<dbReference type="Pfam" id="PF16197">
    <property type="entry name" value="KAsynt_C_assoc"/>
    <property type="match status" value="1"/>
</dbReference>
<evidence type="ECO:0000313" key="6">
    <source>
        <dbReference type="Proteomes" id="UP000247780"/>
    </source>
</evidence>
<dbReference type="InterPro" id="IPR018201">
    <property type="entry name" value="Ketoacyl_synth_AS"/>
</dbReference>
<protein>
    <submittedName>
        <fullName evidence="5">Ketoacyl-synthetase-like protein</fullName>
    </submittedName>
</protein>
<dbReference type="SUPFAM" id="SSF52151">
    <property type="entry name" value="FabD/lysophospholipase-like"/>
    <property type="match status" value="1"/>
</dbReference>
<dbReference type="Pfam" id="PF00109">
    <property type="entry name" value="ketoacyl-synt"/>
    <property type="match status" value="1"/>
</dbReference>
<dbReference type="InterPro" id="IPR020841">
    <property type="entry name" value="PKS_Beta-ketoAc_synthase_dom"/>
</dbReference>
<dbReference type="Gene3D" id="3.40.47.10">
    <property type="match status" value="1"/>
</dbReference>
<evidence type="ECO:0000256" key="2">
    <source>
        <dbReference type="ARBA" id="ARBA00022553"/>
    </source>
</evidence>
<evidence type="ECO:0000259" key="4">
    <source>
        <dbReference type="PROSITE" id="PS52004"/>
    </source>
</evidence>
<dbReference type="InterPro" id="IPR014031">
    <property type="entry name" value="Ketoacyl_synth_C"/>
</dbReference>
<dbReference type="InterPro" id="IPR050091">
    <property type="entry name" value="PKS_NRPS_Biosynth_Enz"/>
</dbReference>
<dbReference type="SMART" id="SM00825">
    <property type="entry name" value="PKS_KS"/>
    <property type="match status" value="1"/>
</dbReference>
<reference evidence="5 6" key="1">
    <citation type="submission" date="2018-04" db="EMBL/GenBank/DDBJ databases">
        <title>Active sludge and wastewater microbial communities from Klosterneuburg, Austria.</title>
        <authorList>
            <person name="Wagner M."/>
        </authorList>
    </citation>
    <scope>NUCLEOTIDE SEQUENCE [LARGE SCALE GENOMIC DNA]</scope>
    <source>
        <strain evidence="5 6">Nm 57</strain>
    </source>
</reference>
<proteinExistence type="predicted"/>
<keyword evidence="2" id="KW-0597">Phosphoprotein</keyword>
<dbReference type="Pfam" id="PF00698">
    <property type="entry name" value="Acyl_transf_1"/>
    <property type="match status" value="1"/>
</dbReference>
<dbReference type="EMBL" id="QICQ01000010">
    <property type="protein sequence ID" value="PXV81736.1"/>
    <property type="molecule type" value="Genomic_DNA"/>
</dbReference>
<dbReference type="Proteomes" id="UP000247780">
    <property type="component" value="Unassembled WGS sequence"/>
</dbReference>
<name>A0ABX5M7K5_9PROT</name>
<dbReference type="PROSITE" id="PS52004">
    <property type="entry name" value="KS3_2"/>
    <property type="match status" value="1"/>
</dbReference>
<dbReference type="InterPro" id="IPR016035">
    <property type="entry name" value="Acyl_Trfase/lysoPLipase"/>
</dbReference>